<keyword evidence="1" id="KW-0472">Membrane</keyword>
<evidence type="ECO:0000313" key="3">
    <source>
        <dbReference type="EMBL" id="MFC6396409.1"/>
    </source>
</evidence>
<name>A0ABW1X0X2_9ACTN</name>
<evidence type="ECO:0000256" key="1">
    <source>
        <dbReference type="SAM" id="Phobius"/>
    </source>
</evidence>
<gene>
    <name evidence="3" type="ORF">ACFP57_05325</name>
</gene>
<keyword evidence="1" id="KW-0812">Transmembrane</keyword>
<feature type="transmembrane region" description="Helical" evidence="1">
    <location>
        <begin position="7"/>
        <end position="28"/>
    </location>
</feature>
<dbReference type="Pfam" id="PF02517">
    <property type="entry name" value="Rce1-like"/>
    <property type="match status" value="1"/>
</dbReference>
<proteinExistence type="predicted"/>
<dbReference type="RefSeq" id="WP_343884955.1">
    <property type="nucleotide sequence ID" value="NZ_BAAAKI010000004.1"/>
</dbReference>
<reference evidence="4" key="1">
    <citation type="journal article" date="2019" name="Int. J. Syst. Evol. Microbiol.">
        <title>The Global Catalogue of Microorganisms (GCM) 10K type strain sequencing project: providing services to taxonomists for standard genome sequencing and annotation.</title>
        <authorList>
            <consortium name="The Broad Institute Genomics Platform"/>
            <consortium name="The Broad Institute Genome Sequencing Center for Infectious Disease"/>
            <person name="Wu L."/>
            <person name="Ma J."/>
        </authorList>
    </citation>
    <scope>NUCLEOTIDE SEQUENCE [LARGE SCALE GENOMIC DNA]</scope>
    <source>
        <strain evidence="4">CGMCC 1.15277</strain>
    </source>
</reference>
<protein>
    <submittedName>
        <fullName evidence="3">Type II CAAX endopeptidase family protein</fullName>
    </submittedName>
</protein>
<keyword evidence="4" id="KW-1185">Reference proteome</keyword>
<evidence type="ECO:0000313" key="4">
    <source>
        <dbReference type="Proteomes" id="UP001596266"/>
    </source>
</evidence>
<accession>A0ABW1X0X2</accession>
<feature type="transmembrane region" description="Helical" evidence="1">
    <location>
        <begin position="105"/>
        <end position="126"/>
    </location>
</feature>
<feature type="transmembrane region" description="Helical" evidence="1">
    <location>
        <begin position="60"/>
        <end position="84"/>
    </location>
</feature>
<dbReference type="Proteomes" id="UP001596266">
    <property type="component" value="Unassembled WGS sequence"/>
</dbReference>
<dbReference type="InterPro" id="IPR003675">
    <property type="entry name" value="Rce1/LyrA-like_dom"/>
</dbReference>
<sequence>MSPRTRLLVEVAIVGSVSLGASAMYSVLRIIERLTRHVALNQQTSSINTAATPDRPWLSLLYQVADLLTLVAPVALALYLLASVRVPAEGWRGCMGLTRWPQRRDWLIGAVLFAGIGIPGLGLYLLARQLGLNTTVQAANLGEHWWTVPVLVLAAAGNGLLEEVLMVGYLFTRFRQAGLAPWVGWLVSALVRGSYHLYQGFGGFVGNLVMGLVLGSIFLRTKRVWPLVLAHFLLDVASFVGYSLLAGRLSWL</sequence>
<evidence type="ECO:0000259" key="2">
    <source>
        <dbReference type="Pfam" id="PF02517"/>
    </source>
</evidence>
<dbReference type="EMBL" id="JBHSUA010000009">
    <property type="protein sequence ID" value="MFC6396409.1"/>
    <property type="molecule type" value="Genomic_DNA"/>
</dbReference>
<feature type="transmembrane region" description="Helical" evidence="1">
    <location>
        <begin position="201"/>
        <end position="219"/>
    </location>
</feature>
<comment type="caution">
    <text evidence="3">The sequence shown here is derived from an EMBL/GenBank/DDBJ whole genome shotgun (WGS) entry which is preliminary data.</text>
</comment>
<feature type="domain" description="CAAX prenyl protease 2/Lysostaphin resistance protein A-like" evidence="2">
    <location>
        <begin position="145"/>
        <end position="236"/>
    </location>
</feature>
<organism evidence="3 4">
    <name type="scientific">Luteococcus sanguinis</name>
    <dbReference type="NCBI Taxonomy" id="174038"/>
    <lineage>
        <taxon>Bacteria</taxon>
        <taxon>Bacillati</taxon>
        <taxon>Actinomycetota</taxon>
        <taxon>Actinomycetes</taxon>
        <taxon>Propionibacteriales</taxon>
        <taxon>Propionibacteriaceae</taxon>
        <taxon>Luteococcus</taxon>
    </lineage>
</organism>
<feature type="transmembrane region" description="Helical" evidence="1">
    <location>
        <begin position="224"/>
        <end position="245"/>
    </location>
</feature>
<keyword evidence="1" id="KW-1133">Transmembrane helix</keyword>